<keyword evidence="2" id="KW-0472">Membrane</keyword>
<dbReference type="Gene3D" id="3.20.20.80">
    <property type="entry name" value="Glycosidases"/>
    <property type="match status" value="1"/>
</dbReference>
<evidence type="ECO:0000256" key="1">
    <source>
        <dbReference type="SAM" id="Coils"/>
    </source>
</evidence>
<dbReference type="Proteomes" id="UP000317243">
    <property type="component" value="Unassembled WGS sequence"/>
</dbReference>
<reference evidence="3 4" key="1">
    <citation type="submission" date="2019-02" db="EMBL/GenBank/DDBJ databases">
        <title>Deep-cultivation of Planctomycetes and their phenomic and genomic characterization uncovers novel biology.</title>
        <authorList>
            <person name="Wiegand S."/>
            <person name="Jogler M."/>
            <person name="Boedeker C."/>
            <person name="Pinto D."/>
            <person name="Vollmers J."/>
            <person name="Rivas-Marin E."/>
            <person name="Kohn T."/>
            <person name="Peeters S.H."/>
            <person name="Heuer A."/>
            <person name="Rast P."/>
            <person name="Oberbeckmann S."/>
            <person name="Bunk B."/>
            <person name="Jeske O."/>
            <person name="Meyerdierks A."/>
            <person name="Storesund J.E."/>
            <person name="Kallscheuer N."/>
            <person name="Luecker S."/>
            <person name="Lage O.M."/>
            <person name="Pohl T."/>
            <person name="Merkel B.J."/>
            <person name="Hornburger P."/>
            <person name="Mueller R.-W."/>
            <person name="Bruemmer F."/>
            <person name="Labrenz M."/>
            <person name="Spormann A.M."/>
            <person name="Op Den Camp H."/>
            <person name="Overmann J."/>
            <person name="Amann R."/>
            <person name="Jetten M.S.M."/>
            <person name="Mascher T."/>
            <person name="Medema M.H."/>
            <person name="Devos D.P."/>
            <person name="Kaster A.-K."/>
            <person name="Ovreas L."/>
            <person name="Rohde M."/>
            <person name="Galperin M.Y."/>
            <person name="Jogler C."/>
        </authorList>
    </citation>
    <scope>NUCLEOTIDE SEQUENCE [LARGE SCALE GENOMIC DNA]</scope>
    <source>
        <strain evidence="3 4">KOR42</strain>
    </source>
</reference>
<sequence length="592" mass="67079">MPHDIAYRSIATGMIKTSTIINTLTSTCIVFVLMAVAANAQDADKPVRVIGNPGFIHLQNDNGVWWLADHTGKRFITTGMNHVGEGGVLFNEVNKGWLTERFGADIKGSWGGLNPRAKNHAGYADMVVKDFKDYAFNTIPFHAYSTPLDFYEKRKIYYVAKIKVQSISLVGMNRRRGDRFPDVFSTSFRDKLNALAKKTCTPLRDAKYCLGYAYFDMPDLKRVRRWHRPMFPDGGLVYPWVQDTRALPADAAGKQEWMRILKRNHASATEAAQVYAIDGITSWDDVAKVTDWPIQPKKLAQVQTDADDMLTALAEKWYGLHAELIRKYDPNHLLLGDKHDVGYDKSVDMIPDGVLDAIGKHCDVMMIQYYTFYTDQHNATLRKLHGQTGLPIINGDHSYSFKTSKHTKIKGLEVDSFDAVASEYRRYLKGSMEDHPYMLGWWYCGYIEQWAPAGTKQLGQQCGFFSPFGEPNEKLLSLVKEANENASIWHGGASLNKPLPMVAPSELDTPAKTSEPTTPAEMFAALKLTAEQQSQLDELEKERQAAEAKFRNLNGEAQSDARNKFYGERKKKLKKILTEEQWGIWSSFWSRQ</sequence>
<evidence type="ECO:0008006" key="5">
    <source>
        <dbReference type="Google" id="ProtNLM"/>
    </source>
</evidence>
<keyword evidence="1" id="KW-0175">Coiled coil</keyword>
<dbReference type="InterPro" id="IPR017853">
    <property type="entry name" value="GH"/>
</dbReference>
<organism evidence="3 4">
    <name type="scientific">Thalassoglobus neptunius</name>
    <dbReference type="NCBI Taxonomy" id="1938619"/>
    <lineage>
        <taxon>Bacteria</taxon>
        <taxon>Pseudomonadati</taxon>
        <taxon>Planctomycetota</taxon>
        <taxon>Planctomycetia</taxon>
        <taxon>Planctomycetales</taxon>
        <taxon>Planctomycetaceae</taxon>
        <taxon>Thalassoglobus</taxon>
    </lineage>
</organism>
<keyword evidence="4" id="KW-1185">Reference proteome</keyword>
<dbReference type="SUPFAM" id="SSF51445">
    <property type="entry name" value="(Trans)glycosidases"/>
    <property type="match status" value="1"/>
</dbReference>
<dbReference type="EMBL" id="SIHI01000001">
    <property type="protein sequence ID" value="TWT58315.1"/>
    <property type="molecule type" value="Genomic_DNA"/>
</dbReference>
<dbReference type="AlphaFoldDB" id="A0A5C5X853"/>
<proteinExistence type="predicted"/>
<protein>
    <recommendedName>
        <fullName evidence="5">Glycoside hydrolase family 42 N-terminal domain-containing protein</fullName>
    </recommendedName>
</protein>
<evidence type="ECO:0000256" key="2">
    <source>
        <dbReference type="SAM" id="Phobius"/>
    </source>
</evidence>
<evidence type="ECO:0000313" key="4">
    <source>
        <dbReference type="Proteomes" id="UP000317243"/>
    </source>
</evidence>
<gene>
    <name evidence="3" type="ORF">KOR42_16890</name>
</gene>
<accession>A0A5C5X853</accession>
<evidence type="ECO:0000313" key="3">
    <source>
        <dbReference type="EMBL" id="TWT58315.1"/>
    </source>
</evidence>
<keyword evidence="2" id="KW-1133">Transmembrane helix</keyword>
<feature type="transmembrane region" description="Helical" evidence="2">
    <location>
        <begin position="20"/>
        <end position="38"/>
    </location>
</feature>
<dbReference type="OrthoDB" id="9760450at2"/>
<name>A0A5C5X853_9PLAN</name>
<feature type="coiled-coil region" evidence="1">
    <location>
        <begin position="529"/>
        <end position="556"/>
    </location>
</feature>
<keyword evidence="2" id="KW-0812">Transmembrane</keyword>
<comment type="caution">
    <text evidence="3">The sequence shown here is derived from an EMBL/GenBank/DDBJ whole genome shotgun (WGS) entry which is preliminary data.</text>
</comment>